<protein>
    <recommendedName>
        <fullName evidence="2">YCII-related domain-containing protein</fullName>
    </recommendedName>
</protein>
<dbReference type="InterPro" id="IPR005545">
    <property type="entry name" value="YCII"/>
</dbReference>
<dbReference type="RefSeq" id="WP_137250528.1">
    <property type="nucleotide sequence ID" value="NZ_SZQA01000036.1"/>
</dbReference>
<comment type="similarity">
    <text evidence="1">Belongs to the YciI family.</text>
</comment>
<accession>A0A4U3M5V9</accession>
<keyword evidence="4" id="KW-1185">Reference proteome</keyword>
<dbReference type="AlphaFoldDB" id="A0A4U3M5V9"/>
<dbReference type="OrthoDB" id="668782at2"/>
<dbReference type="EMBL" id="SZQA01000036">
    <property type="protein sequence ID" value="TKK84268.1"/>
    <property type="molecule type" value="Genomic_DNA"/>
</dbReference>
<dbReference type="Proteomes" id="UP000308705">
    <property type="component" value="Unassembled WGS sequence"/>
</dbReference>
<sequence length="115" mass="12589">MKYALMIYGTQAGYAAFSPEEFQTLVDRHDAWIARLRDSGELVAAQGLEGEDQARSVRVRDGIPVVTDGPFVEAKEFLASFYIVECSAGRAVELAAQLPEAEFSAVEVRPVYEGS</sequence>
<gene>
    <name evidence="3" type="ORF">FDA94_30575</name>
</gene>
<dbReference type="InterPro" id="IPR011008">
    <property type="entry name" value="Dimeric_a/b-barrel"/>
</dbReference>
<proteinExistence type="inferred from homology"/>
<evidence type="ECO:0000259" key="2">
    <source>
        <dbReference type="Pfam" id="PF03795"/>
    </source>
</evidence>
<evidence type="ECO:0000313" key="3">
    <source>
        <dbReference type="EMBL" id="TKK84268.1"/>
    </source>
</evidence>
<feature type="domain" description="YCII-related" evidence="2">
    <location>
        <begin position="1"/>
        <end position="113"/>
    </location>
</feature>
<organism evidence="3 4">
    <name type="scientific">Herbidospora galbida</name>
    <dbReference type="NCBI Taxonomy" id="2575442"/>
    <lineage>
        <taxon>Bacteria</taxon>
        <taxon>Bacillati</taxon>
        <taxon>Actinomycetota</taxon>
        <taxon>Actinomycetes</taxon>
        <taxon>Streptosporangiales</taxon>
        <taxon>Streptosporangiaceae</taxon>
        <taxon>Herbidospora</taxon>
    </lineage>
</organism>
<name>A0A4U3M5V9_9ACTN</name>
<dbReference type="PANTHER" id="PTHR35174:SF3">
    <property type="entry name" value="BLL7171 PROTEIN"/>
    <property type="match status" value="1"/>
</dbReference>
<evidence type="ECO:0000313" key="4">
    <source>
        <dbReference type="Proteomes" id="UP000308705"/>
    </source>
</evidence>
<dbReference type="SUPFAM" id="SSF54909">
    <property type="entry name" value="Dimeric alpha+beta barrel"/>
    <property type="match status" value="1"/>
</dbReference>
<dbReference type="PANTHER" id="PTHR35174">
    <property type="entry name" value="BLL7171 PROTEIN-RELATED"/>
    <property type="match status" value="1"/>
</dbReference>
<comment type="caution">
    <text evidence="3">The sequence shown here is derived from an EMBL/GenBank/DDBJ whole genome shotgun (WGS) entry which is preliminary data.</text>
</comment>
<dbReference type="Pfam" id="PF03795">
    <property type="entry name" value="YCII"/>
    <property type="match status" value="1"/>
</dbReference>
<evidence type="ECO:0000256" key="1">
    <source>
        <dbReference type="ARBA" id="ARBA00007689"/>
    </source>
</evidence>
<dbReference type="Gene3D" id="3.30.70.1060">
    <property type="entry name" value="Dimeric alpha+beta barrel"/>
    <property type="match status" value="1"/>
</dbReference>
<reference evidence="3 4" key="1">
    <citation type="submission" date="2019-04" db="EMBL/GenBank/DDBJ databases">
        <title>Herbidospora sp. NEAU-GS14.nov., a novel actinomycete isolated from soil.</title>
        <authorList>
            <person name="Han L."/>
        </authorList>
    </citation>
    <scope>NUCLEOTIDE SEQUENCE [LARGE SCALE GENOMIC DNA]</scope>
    <source>
        <strain evidence="3 4">NEAU-GS14</strain>
    </source>
</reference>